<dbReference type="InterPro" id="IPR039653">
    <property type="entry name" value="Prenyltransferase"/>
</dbReference>
<feature type="transmembrane region" description="Helical" evidence="5">
    <location>
        <begin position="275"/>
        <end position="293"/>
    </location>
</feature>
<feature type="transmembrane region" description="Helical" evidence="5">
    <location>
        <begin position="106"/>
        <end position="126"/>
    </location>
</feature>
<reference evidence="6 7" key="1">
    <citation type="submission" date="2015-07" db="EMBL/GenBank/DDBJ databases">
        <title>Whole genome sequence of Thermanaerothrix daxensis DSM 23592.</title>
        <authorList>
            <person name="Hemp J."/>
            <person name="Ward L.M."/>
            <person name="Pace L.A."/>
            <person name="Fischer W.W."/>
        </authorList>
    </citation>
    <scope>NUCLEOTIDE SEQUENCE [LARGE SCALE GENOMIC DNA]</scope>
    <source>
        <strain evidence="6 7">GNS-1</strain>
    </source>
</reference>
<gene>
    <name evidence="6" type="ORF">SE15_11910</name>
</gene>
<dbReference type="EMBL" id="LGKO01000005">
    <property type="protein sequence ID" value="KPL82762.1"/>
    <property type="molecule type" value="Genomic_DNA"/>
</dbReference>
<dbReference type="GO" id="GO:0005886">
    <property type="term" value="C:plasma membrane"/>
    <property type="evidence" value="ECO:0007669"/>
    <property type="project" value="TreeGrafter"/>
</dbReference>
<proteinExistence type="predicted"/>
<dbReference type="Pfam" id="PF01040">
    <property type="entry name" value="UbiA"/>
    <property type="match status" value="1"/>
</dbReference>
<evidence type="ECO:0000313" key="7">
    <source>
        <dbReference type="Proteomes" id="UP000050544"/>
    </source>
</evidence>
<keyword evidence="6" id="KW-0808">Transferase</keyword>
<evidence type="ECO:0000256" key="5">
    <source>
        <dbReference type="SAM" id="Phobius"/>
    </source>
</evidence>
<evidence type="ECO:0000313" key="6">
    <source>
        <dbReference type="EMBL" id="KPL82762.1"/>
    </source>
</evidence>
<keyword evidence="7" id="KW-1185">Reference proteome</keyword>
<keyword evidence="4 5" id="KW-0472">Membrane</keyword>
<dbReference type="PANTHER" id="PTHR11048">
    <property type="entry name" value="PRENYLTRANSFERASES"/>
    <property type="match status" value="1"/>
</dbReference>
<dbReference type="InterPro" id="IPR044878">
    <property type="entry name" value="UbiA_sf"/>
</dbReference>
<dbReference type="CDD" id="cd13963">
    <property type="entry name" value="PT_UbiA_2"/>
    <property type="match status" value="1"/>
</dbReference>
<protein>
    <submittedName>
        <fullName evidence="6">Phosphoribose diphosphate:decaprenyl-phosphate phosphoribosyltransferase</fullName>
    </submittedName>
</protein>
<dbReference type="Gene3D" id="1.10.357.140">
    <property type="entry name" value="UbiA prenyltransferase"/>
    <property type="match status" value="1"/>
</dbReference>
<dbReference type="GO" id="GO:0016757">
    <property type="term" value="F:glycosyltransferase activity"/>
    <property type="evidence" value="ECO:0007669"/>
    <property type="project" value="UniProtKB-KW"/>
</dbReference>
<dbReference type="GO" id="GO:0016765">
    <property type="term" value="F:transferase activity, transferring alkyl or aryl (other than methyl) groups"/>
    <property type="evidence" value="ECO:0007669"/>
    <property type="project" value="InterPro"/>
</dbReference>
<accession>A0A0N8GQ56</accession>
<keyword evidence="2 5" id="KW-0812">Transmembrane</keyword>
<evidence type="ECO:0000256" key="4">
    <source>
        <dbReference type="ARBA" id="ARBA00023136"/>
    </source>
</evidence>
<feature type="transmembrane region" description="Helical" evidence="5">
    <location>
        <begin position="161"/>
        <end position="178"/>
    </location>
</feature>
<name>A0A0N8GQ56_9CHLR</name>
<keyword evidence="6" id="KW-0328">Glycosyltransferase</keyword>
<evidence type="ECO:0000256" key="1">
    <source>
        <dbReference type="ARBA" id="ARBA00004141"/>
    </source>
</evidence>
<sequence>MIMSMIRALIKTMRPRQWTKNAFVLAALVFDRQLTHLPAAFRTLLGFILFCLISGAVYIFNDIMDAEADRHHPQKRLRPIASGALPIPTARGTAIALVLIIFPLAFYLSTGFGLILSAYFLLNLAYSRWLKHIPILDLLIIAAGFVLRVAGGVSLIQVERFSPWLYVVTTLLALYIGFGKRRAELSELAEQANAHRRVLDGYTLPFLDQSITIVSSSTIIAYSLYTFSAPNLPSNHLMMLTIPFVLYGILRYLYLVQVEGSGGSPEDLLLTDRPLQITILLWGIAVLVIFYSIPMK</sequence>
<dbReference type="AlphaFoldDB" id="A0A0N8GQ56"/>
<comment type="caution">
    <text evidence="6">The sequence shown here is derived from an EMBL/GenBank/DDBJ whole genome shotgun (WGS) entry which is preliminary data.</text>
</comment>
<evidence type="ECO:0000256" key="2">
    <source>
        <dbReference type="ARBA" id="ARBA00022692"/>
    </source>
</evidence>
<dbReference type="Proteomes" id="UP000050544">
    <property type="component" value="Unassembled WGS sequence"/>
</dbReference>
<dbReference type="NCBIfam" id="NF008978">
    <property type="entry name" value="PRK12324.1-4"/>
    <property type="match status" value="1"/>
</dbReference>
<feature type="transmembrane region" description="Helical" evidence="5">
    <location>
        <begin position="237"/>
        <end position="255"/>
    </location>
</feature>
<dbReference type="GO" id="GO:0009247">
    <property type="term" value="P:glycolipid biosynthetic process"/>
    <property type="evidence" value="ECO:0007669"/>
    <property type="project" value="TreeGrafter"/>
</dbReference>
<dbReference type="PANTHER" id="PTHR11048:SF5">
    <property type="entry name" value="DECAPRENYL-PHOSPHATE PHOSPHORIBOSYLTRANSFERASE"/>
    <property type="match status" value="1"/>
</dbReference>
<dbReference type="STRING" id="869279.SE15_11910"/>
<comment type="subcellular location">
    <subcellularLocation>
        <location evidence="1">Membrane</location>
        <topology evidence="1">Multi-pass membrane protein</topology>
    </subcellularLocation>
</comment>
<organism evidence="6 7">
    <name type="scientific">Thermanaerothrix daxensis</name>
    <dbReference type="NCBI Taxonomy" id="869279"/>
    <lineage>
        <taxon>Bacteria</taxon>
        <taxon>Bacillati</taxon>
        <taxon>Chloroflexota</taxon>
        <taxon>Anaerolineae</taxon>
        <taxon>Anaerolineales</taxon>
        <taxon>Anaerolineaceae</taxon>
        <taxon>Thermanaerothrix</taxon>
    </lineage>
</organism>
<evidence type="ECO:0000256" key="3">
    <source>
        <dbReference type="ARBA" id="ARBA00022989"/>
    </source>
</evidence>
<keyword evidence="3 5" id="KW-1133">Transmembrane helix</keyword>
<feature type="transmembrane region" description="Helical" evidence="5">
    <location>
        <begin position="138"/>
        <end position="155"/>
    </location>
</feature>
<dbReference type="NCBIfam" id="NF008977">
    <property type="entry name" value="PRK12324.1-2"/>
    <property type="match status" value="1"/>
</dbReference>
<dbReference type="InterPro" id="IPR000537">
    <property type="entry name" value="UbiA_prenyltransferase"/>
</dbReference>
<feature type="transmembrane region" description="Helical" evidence="5">
    <location>
        <begin position="44"/>
        <end position="60"/>
    </location>
</feature>